<proteinExistence type="predicted"/>
<dbReference type="AlphaFoldDB" id="A0A2J8Y7X9"/>
<evidence type="ECO:0000313" key="1">
    <source>
        <dbReference type="EMBL" id="PNJ90383.1"/>
    </source>
</evidence>
<name>A0A2J8Y7X9_PONAB</name>
<accession>A0A2J8Y7X9</accession>
<gene>
    <name evidence="1" type="ORF">CR201_G0056185</name>
</gene>
<dbReference type="EMBL" id="NDHI03000137">
    <property type="protein sequence ID" value="PNJ90383.1"/>
    <property type="molecule type" value="Genomic_DNA"/>
</dbReference>
<feature type="non-terminal residue" evidence="1">
    <location>
        <position position="32"/>
    </location>
</feature>
<reference evidence="1" key="1">
    <citation type="submission" date="2017-12" db="EMBL/GenBank/DDBJ databases">
        <title>High-resolution comparative analysis of great ape genomes.</title>
        <authorList>
            <person name="Pollen A."/>
            <person name="Hastie A."/>
            <person name="Hormozdiari F."/>
            <person name="Dougherty M."/>
            <person name="Liu R."/>
            <person name="Chaisson M."/>
            <person name="Hoppe E."/>
            <person name="Hill C."/>
            <person name="Pang A."/>
            <person name="Hillier L."/>
            <person name="Baker C."/>
            <person name="Armstrong J."/>
            <person name="Shendure J."/>
            <person name="Paten B."/>
            <person name="Wilson R."/>
            <person name="Chao H."/>
            <person name="Schneider V."/>
            <person name="Ventura M."/>
            <person name="Kronenberg Z."/>
            <person name="Murali S."/>
            <person name="Gordon D."/>
            <person name="Cantsilieris S."/>
            <person name="Munson K."/>
            <person name="Nelson B."/>
            <person name="Raja A."/>
            <person name="Underwood J."/>
            <person name="Diekhans M."/>
            <person name="Fiddes I."/>
            <person name="Haussler D."/>
            <person name="Eichler E."/>
        </authorList>
    </citation>
    <scope>NUCLEOTIDE SEQUENCE [LARGE SCALE GENOMIC DNA]</scope>
    <source>
        <strain evidence="1">Susie</strain>
    </source>
</reference>
<comment type="caution">
    <text evidence="1">The sequence shown here is derived from an EMBL/GenBank/DDBJ whole genome shotgun (WGS) entry which is preliminary data.</text>
</comment>
<sequence length="32" mass="3681">MYEIYVETCGQNTENQVNPATFGKLVWASCRK</sequence>
<organism evidence="1">
    <name type="scientific">Pongo abelii</name>
    <name type="common">Sumatran orangutan</name>
    <name type="synonym">Pongo pygmaeus abelii</name>
    <dbReference type="NCBI Taxonomy" id="9601"/>
    <lineage>
        <taxon>Eukaryota</taxon>
        <taxon>Metazoa</taxon>
        <taxon>Chordata</taxon>
        <taxon>Craniata</taxon>
        <taxon>Vertebrata</taxon>
        <taxon>Euteleostomi</taxon>
        <taxon>Mammalia</taxon>
        <taxon>Eutheria</taxon>
        <taxon>Euarchontoglires</taxon>
        <taxon>Primates</taxon>
        <taxon>Haplorrhini</taxon>
        <taxon>Catarrhini</taxon>
        <taxon>Hominidae</taxon>
        <taxon>Pongo</taxon>
    </lineage>
</organism>
<dbReference type="SUPFAM" id="SSF46785">
    <property type="entry name" value="Winged helix' DNA-binding domain"/>
    <property type="match status" value="1"/>
</dbReference>
<protein>
    <submittedName>
        <fullName evidence="1">Uncharacterized protein</fullName>
    </submittedName>
</protein>
<dbReference type="InterPro" id="IPR036390">
    <property type="entry name" value="WH_DNA-bd_sf"/>
</dbReference>